<feature type="transmembrane region" description="Helical" evidence="20">
    <location>
        <begin position="514"/>
        <end position="533"/>
    </location>
</feature>
<evidence type="ECO:0000256" key="15">
    <source>
        <dbReference type="ARBA" id="ARBA00023012"/>
    </source>
</evidence>
<evidence type="ECO:0000313" key="23">
    <source>
        <dbReference type="Proteomes" id="UP000765802"/>
    </source>
</evidence>
<dbReference type="Pfam" id="PF07730">
    <property type="entry name" value="HisKA_3"/>
    <property type="match status" value="1"/>
</dbReference>
<dbReference type="InterPro" id="IPR011990">
    <property type="entry name" value="TPR-like_helical_dom_sf"/>
</dbReference>
<keyword evidence="6" id="KW-0004">4Fe-4S</keyword>
<evidence type="ECO:0000259" key="21">
    <source>
        <dbReference type="PROSITE" id="PS50109"/>
    </source>
</evidence>
<dbReference type="InterPro" id="IPR005467">
    <property type="entry name" value="His_kinase_dom"/>
</dbReference>
<dbReference type="InterPro" id="IPR019734">
    <property type="entry name" value="TPR_rpt"/>
</dbReference>
<keyword evidence="23" id="KW-1185">Reference proteome</keyword>
<proteinExistence type="predicted"/>
<comment type="subcellular location">
    <subcellularLocation>
        <location evidence="3">Cytoplasm</location>
    </subcellularLocation>
</comment>
<feature type="domain" description="Histidine kinase" evidence="21">
    <location>
        <begin position="675"/>
        <end position="764"/>
    </location>
</feature>
<dbReference type="Pfam" id="PF13424">
    <property type="entry name" value="TPR_12"/>
    <property type="match status" value="1"/>
</dbReference>
<dbReference type="InterPro" id="IPR004358">
    <property type="entry name" value="Sig_transdc_His_kin-like_C"/>
</dbReference>
<dbReference type="PROSITE" id="PS50005">
    <property type="entry name" value="TPR"/>
    <property type="match status" value="5"/>
</dbReference>
<comment type="catalytic activity">
    <reaction evidence="1">
        <text>ATP + protein L-histidine = ADP + protein N-phospho-L-histidine.</text>
        <dbReference type="EC" id="2.7.13.3"/>
    </reaction>
</comment>
<dbReference type="Gene3D" id="1.25.40.10">
    <property type="entry name" value="Tetratricopeptide repeat domain"/>
    <property type="match status" value="2"/>
</dbReference>
<feature type="repeat" description="TPR" evidence="19">
    <location>
        <begin position="119"/>
        <end position="152"/>
    </location>
</feature>
<dbReference type="Gene3D" id="3.30.565.10">
    <property type="entry name" value="Histidine kinase-like ATPase, C-terminal domain"/>
    <property type="match status" value="1"/>
</dbReference>
<evidence type="ECO:0000256" key="11">
    <source>
        <dbReference type="ARBA" id="ARBA00022741"/>
    </source>
</evidence>
<keyword evidence="20" id="KW-1133">Transmembrane helix</keyword>
<keyword evidence="16" id="KW-0411">Iron-sulfur</keyword>
<evidence type="ECO:0000256" key="14">
    <source>
        <dbReference type="ARBA" id="ARBA00023004"/>
    </source>
</evidence>
<evidence type="ECO:0000256" key="2">
    <source>
        <dbReference type="ARBA" id="ARBA00001966"/>
    </source>
</evidence>
<dbReference type="SMART" id="SM00387">
    <property type="entry name" value="HATPase_c"/>
    <property type="match status" value="1"/>
</dbReference>
<keyword evidence="20" id="KW-0812">Transmembrane</keyword>
<keyword evidence="7" id="KW-0963">Cytoplasm</keyword>
<dbReference type="PANTHER" id="PTHR24421">
    <property type="entry name" value="NITRATE/NITRITE SENSOR PROTEIN NARX-RELATED"/>
    <property type="match status" value="1"/>
</dbReference>
<evidence type="ECO:0000256" key="12">
    <source>
        <dbReference type="ARBA" id="ARBA00022777"/>
    </source>
</evidence>
<evidence type="ECO:0000256" key="16">
    <source>
        <dbReference type="ARBA" id="ARBA00023014"/>
    </source>
</evidence>
<evidence type="ECO:0000256" key="13">
    <source>
        <dbReference type="ARBA" id="ARBA00022840"/>
    </source>
</evidence>
<dbReference type="InterPro" id="IPR050482">
    <property type="entry name" value="Sensor_HK_TwoCompSys"/>
</dbReference>
<keyword evidence="12" id="KW-0418">Kinase</keyword>
<feature type="repeat" description="TPR" evidence="19">
    <location>
        <begin position="199"/>
        <end position="232"/>
    </location>
</feature>
<keyword evidence="15" id="KW-0902">Two-component regulatory system</keyword>
<feature type="repeat" description="TPR" evidence="19">
    <location>
        <begin position="279"/>
        <end position="312"/>
    </location>
</feature>
<keyword evidence="14" id="KW-0408">Iron</keyword>
<dbReference type="PANTHER" id="PTHR24421:SF10">
    <property type="entry name" value="NITRATE_NITRITE SENSOR PROTEIN NARQ"/>
    <property type="match status" value="1"/>
</dbReference>
<feature type="repeat" description="TPR" evidence="19">
    <location>
        <begin position="159"/>
        <end position="192"/>
    </location>
</feature>
<evidence type="ECO:0000256" key="18">
    <source>
        <dbReference type="ARBA" id="ARBA00030800"/>
    </source>
</evidence>
<keyword evidence="19" id="KW-0802">TPR repeat</keyword>
<keyword evidence="8" id="KW-0597">Phosphoprotein</keyword>
<protein>
    <recommendedName>
        <fullName evidence="5">Oxygen sensor histidine kinase NreB</fullName>
        <ecNumber evidence="4">2.7.13.3</ecNumber>
    </recommendedName>
    <alternativeName>
        <fullName evidence="18">Nitrogen regulation protein B</fullName>
    </alternativeName>
</protein>
<keyword evidence="11" id="KW-0547">Nucleotide-binding</keyword>
<dbReference type="CDD" id="cd16917">
    <property type="entry name" value="HATPase_UhpB-NarQ-NarX-like"/>
    <property type="match status" value="1"/>
</dbReference>
<name>A0ABR7M4K0_9BACT</name>
<comment type="caution">
    <text evidence="22">The sequence shown here is derived from an EMBL/GenBank/DDBJ whole genome shotgun (WGS) entry which is preliminary data.</text>
</comment>
<dbReference type="RefSeq" id="WP_187254805.1">
    <property type="nucleotide sequence ID" value="NZ_JBHULF010000006.1"/>
</dbReference>
<dbReference type="Pfam" id="PF13181">
    <property type="entry name" value="TPR_8"/>
    <property type="match status" value="2"/>
</dbReference>
<feature type="repeat" description="TPR" evidence="19">
    <location>
        <begin position="239"/>
        <end position="272"/>
    </location>
</feature>
<dbReference type="InterPro" id="IPR003594">
    <property type="entry name" value="HATPase_dom"/>
</dbReference>
<comment type="cofactor">
    <cofactor evidence="2">
        <name>[4Fe-4S] cluster</name>
        <dbReference type="ChEBI" id="CHEBI:49883"/>
    </cofactor>
</comment>
<keyword evidence="13" id="KW-0067">ATP-binding</keyword>
<evidence type="ECO:0000256" key="8">
    <source>
        <dbReference type="ARBA" id="ARBA00022553"/>
    </source>
</evidence>
<keyword evidence="10" id="KW-0479">Metal-binding</keyword>
<evidence type="ECO:0000256" key="9">
    <source>
        <dbReference type="ARBA" id="ARBA00022679"/>
    </source>
</evidence>
<evidence type="ECO:0000256" key="6">
    <source>
        <dbReference type="ARBA" id="ARBA00022485"/>
    </source>
</evidence>
<evidence type="ECO:0000256" key="17">
    <source>
        <dbReference type="ARBA" id="ARBA00024827"/>
    </source>
</evidence>
<dbReference type="PROSITE" id="PS50109">
    <property type="entry name" value="HIS_KIN"/>
    <property type="match status" value="1"/>
</dbReference>
<dbReference type="Pfam" id="PF02518">
    <property type="entry name" value="HATPase_c"/>
    <property type="match status" value="1"/>
</dbReference>
<dbReference type="EMBL" id="MBUA01000001">
    <property type="protein sequence ID" value="MBC6489444.1"/>
    <property type="molecule type" value="Genomic_DNA"/>
</dbReference>
<dbReference type="Proteomes" id="UP000765802">
    <property type="component" value="Unassembled WGS sequence"/>
</dbReference>
<evidence type="ECO:0000313" key="22">
    <source>
        <dbReference type="EMBL" id="MBC6489444.1"/>
    </source>
</evidence>
<evidence type="ECO:0000256" key="1">
    <source>
        <dbReference type="ARBA" id="ARBA00000085"/>
    </source>
</evidence>
<evidence type="ECO:0000256" key="7">
    <source>
        <dbReference type="ARBA" id="ARBA00022490"/>
    </source>
</evidence>
<evidence type="ECO:0000256" key="3">
    <source>
        <dbReference type="ARBA" id="ARBA00004496"/>
    </source>
</evidence>
<dbReference type="PRINTS" id="PR00344">
    <property type="entry name" value="BCTRLSENSOR"/>
</dbReference>
<comment type="function">
    <text evidence="17">Member of the two-component regulatory system NreB/NreC involved in the control of dissimilatory nitrate/nitrite reduction in response to oxygen. NreB functions as a direct oxygen sensor histidine kinase which is autophosphorylated, in the absence of oxygen, probably at the conserved histidine residue, and transfers its phosphate group probably to a conserved aspartate residue of NreC. NreB/NreC activates the expression of the nitrate (narGHJI) and nitrite (nir) reductase operons, as well as the putative nitrate transporter gene narT.</text>
</comment>
<gene>
    <name evidence="22" type="ORF">BC349_00565</name>
</gene>
<sequence>MKKWIWYFMLVIPSWLTAQQNNPDSLYRIIAQGRIDSNYLGALTIMAERYRFSKPDSAIWYARKLINLPVVKGNTRWLAQANNSLGYAYYVKGEYYRAIRSFQDYYIQASLLSDKSNMAHAINNQGNVWIELGDYNKAMLCYRDALQIRQQSGDRYGIAHSFTNLGYLYKDIGDYEKAISNFLFALDEFEKLGARPQIASIYNYLGIVYQRKNELQQAVDNHQRAYMIQQNLNDANGMGISLQSLALAFSDMKQFDKAVEYYNRSIELYQQNNDLRQVALAYANLGDLYNRKHNYDLARQSFDMAIAINQQIGNQRNMASAWLGAAVAAIQTDRLAEAAAFLDSAGQVVRFTNKRQDKKSYYQVLSDYYISKGNADSALAAFKNYSREKDSILNDENIRSMANMQVKYETEKKQLAIDLLSKSDSLKSLEIIAQKLTLERNLFELTRRQLALAEASLTIARDSILLQAQYERILRQQMDSGKKEERILGLKKQGMIQDLEISNKQLTISRKNNTILLISFLSVMALLLTWLLYRRYQQKQQYKMELELLRQKEYAARSVLDAEEKERRRIAEDLHDSVGQMMSAAKMNLSALEDTISFSNEEQRAIFGKAIRMVDDSCREVRTVSHLMMPAALEKSGLVAALRELTDEVSQPGLRINFHADGMAGKKNSNIEIVLYRVIQEAVNNVLKHAGATLLDISLIRDEDGIAVTIEDNGKGFNPALIHGSEGIGLGNIRSRVEYLKGSLDIDSTPGKGTLLAIHIPKTEKS</sequence>
<accession>A0ABR7M4K0</accession>
<evidence type="ECO:0000256" key="10">
    <source>
        <dbReference type="ARBA" id="ARBA00022723"/>
    </source>
</evidence>
<keyword evidence="20" id="KW-0472">Membrane</keyword>
<keyword evidence="9" id="KW-0808">Transferase</keyword>
<dbReference type="SUPFAM" id="SSF55874">
    <property type="entry name" value="ATPase domain of HSP90 chaperone/DNA topoisomerase II/histidine kinase"/>
    <property type="match status" value="1"/>
</dbReference>
<dbReference type="InterPro" id="IPR036890">
    <property type="entry name" value="HATPase_C_sf"/>
</dbReference>
<reference evidence="22 23" key="1">
    <citation type="submission" date="2016-07" db="EMBL/GenBank/DDBJ databases">
        <title>Genome analysis of Flavihumibacter stibioxidans YS-17.</title>
        <authorList>
            <person name="Shi K."/>
            <person name="Han Y."/>
            <person name="Wang G."/>
        </authorList>
    </citation>
    <scope>NUCLEOTIDE SEQUENCE [LARGE SCALE GENOMIC DNA]</scope>
    <source>
        <strain evidence="22 23">YS-17</strain>
    </source>
</reference>
<dbReference type="SUPFAM" id="SSF48452">
    <property type="entry name" value="TPR-like"/>
    <property type="match status" value="3"/>
</dbReference>
<evidence type="ECO:0000256" key="4">
    <source>
        <dbReference type="ARBA" id="ARBA00012438"/>
    </source>
</evidence>
<dbReference type="SMART" id="SM00028">
    <property type="entry name" value="TPR"/>
    <property type="match status" value="6"/>
</dbReference>
<dbReference type="Pfam" id="PF13374">
    <property type="entry name" value="TPR_10"/>
    <property type="match status" value="1"/>
</dbReference>
<evidence type="ECO:0000256" key="20">
    <source>
        <dbReference type="SAM" id="Phobius"/>
    </source>
</evidence>
<dbReference type="Gene3D" id="1.20.5.1930">
    <property type="match status" value="1"/>
</dbReference>
<dbReference type="EC" id="2.7.13.3" evidence="4"/>
<organism evidence="22 23">
    <name type="scientific">Flavihumibacter stibioxidans</name>
    <dbReference type="NCBI Taxonomy" id="1834163"/>
    <lineage>
        <taxon>Bacteria</taxon>
        <taxon>Pseudomonadati</taxon>
        <taxon>Bacteroidota</taxon>
        <taxon>Chitinophagia</taxon>
        <taxon>Chitinophagales</taxon>
        <taxon>Chitinophagaceae</taxon>
        <taxon>Flavihumibacter</taxon>
    </lineage>
</organism>
<dbReference type="InterPro" id="IPR011712">
    <property type="entry name" value="Sig_transdc_His_kin_sub3_dim/P"/>
</dbReference>
<evidence type="ECO:0000256" key="19">
    <source>
        <dbReference type="PROSITE-ProRule" id="PRU00339"/>
    </source>
</evidence>
<evidence type="ECO:0000256" key="5">
    <source>
        <dbReference type="ARBA" id="ARBA00017322"/>
    </source>
</evidence>